<evidence type="ECO:0000259" key="2">
    <source>
        <dbReference type="Pfam" id="PF00149"/>
    </source>
</evidence>
<protein>
    <submittedName>
        <fullName evidence="3">Phosphoesterase</fullName>
    </submittedName>
</protein>
<keyword evidence="1" id="KW-0732">Signal</keyword>
<dbReference type="Proteomes" id="UP000241222">
    <property type="component" value="Unassembled WGS sequence"/>
</dbReference>
<dbReference type="EMBL" id="PYMH01000001">
    <property type="protein sequence ID" value="PSU36365.1"/>
    <property type="molecule type" value="Genomic_DNA"/>
</dbReference>
<dbReference type="Pfam" id="PF00149">
    <property type="entry name" value="Metallophos"/>
    <property type="match status" value="1"/>
</dbReference>
<feature type="signal peptide" evidence="1">
    <location>
        <begin position="1"/>
        <end position="22"/>
    </location>
</feature>
<dbReference type="InterPro" id="IPR004843">
    <property type="entry name" value="Calcineurin-like_PHP"/>
</dbReference>
<organism evidence="3 4">
    <name type="scientific">Photobacterium lutimaris</name>
    <dbReference type="NCBI Taxonomy" id="388278"/>
    <lineage>
        <taxon>Bacteria</taxon>
        <taxon>Pseudomonadati</taxon>
        <taxon>Pseudomonadota</taxon>
        <taxon>Gammaproteobacteria</taxon>
        <taxon>Vibrionales</taxon>
        <taxon>Vibrionaceae</taxon>
        <taxon>Photobacterium</taxon>
    </lineage>
</organism>
<feature type="chain" id="PRO_5015444928" evidence="1">
    <location>
        <begin position="23"/>
        <end position="691"/>
    </location>
</feature>
<dbReference type="GO" id="GO:0016787">
    <property type="term" value="F:hydrolase activity"/>
    <property type="evidence" value="ECO:0007669"/>
    <property type="project" value="InterPro"/>
</dbReference>
<dbReference type="AlphaFoldDB" id="A0A2T3J512"/>
<accession>A0A2T3J512</accession>
<gene>
    <name evidence="3" type="ORF">C9I99_05065</name>
</gene>
<evidence type="ECO:0000313" key="4">
    <source>
        <dbReference type="Proteomes" id="UP000241222"/>
    </source>
</evidence>
<dbReference type="OrthoDB" id="5695107at2"/>
<proteinExistence type="predicted"/>
<evidence type="ECO:0000256" key="1">
    <source>
        <dbReference type="SAM" id="SignalP"/>
    </source>
</evidence>
<feature type="domain" description="Calcineurin-like phosphoesterase" evidence="2">
    <location>
        <begin position="28"/>
        <end position="148"/>
    </location>
</feature>
<dbReference type="Gene3D" id="3.60.21.10">
    <property type="match status" value="2"/>
</dbReference>
<dbReference type="RefSeq" id="WP_107347719.1">
    <property type="nucleotide sequence ID" value="NZ_PYMH01000001.1"/>
</dbReference>
<name>A0A2T3J512_9GAMM</name>
<dbReference type="SUPFAM" id="SSF56300">
    <property type="entry name" value="Metallo-dependent phosphatases"/>
    <property type="match status" value="1"/>
</dbReference>
<sequence>MKRFRKSSVALLLSMSMGTAFAAEEVQVAFMPDIHFHDVYGDFTDGSFDGLKNSHSGQQATIRSMHAQLTSTRLFNENYFALLAALDDAVKRGVKYIALPGDFSDDGQPVHIRGLKTILDYYADTYDLEFFAAPGNHDPVRPFDRPSGEGDFLGKDGKTQRIFSKGANECVGYDSETAVINAGHELPTICTEEIRELGYEGLMAELGDFGFFPQPSNLYWETPYSSYSQANYAFDTALAQSKYGQRQYEICHQGTGGQYKQPNYSACFMVPDTSYLVEPVEGLWLLAIDANVYIPGADADTQQPELASNFAGSGNAGYNKMLTHKQHVIEWMKTVVDRANAEGKTLVAFSHFPMTEFYNGAAETIEDIFGPGNFQLARSPKQDVSEALAKTGIRLHVGGHMHFNDTGVKHYGDGSFLFNIQAPSMAAYVPAYKLLTFSPESQVEVETVILDKVPRFDELFEHYEEEWKHLKAKGNEEIWNKDVLTSKDYYEFTNWHITELTRMRFLPEEWPCDLKQMVFALDGRQMLTLSQLDSPLTQQQVTTLTEGLQAVEICQETPVAFEPSTIKDPAFAKAWQQAEASAKQLAAQNNLTLDDFSQWNGFDLAVDFYRLRNADELAFKDIDRNRMPQYELLANTLAEQAATVAGSTQFGDVFKQRFGGLFGILTKFANGQPSYHFKLDLDKGTISDLKR</sequence>
<keyword evidence="4" id="KW-1185">Reference proteome</keyword>
<dbReference type="InterPro" id="IPR029052">
    <property type="entry name" value="Metallo-depent_PP-like"/>
</dbReference>
<evidence type="ECO:0000313" key="3">
    <source>
        <dbReference type="EMBL" id="PSU36365.1"/>
    </source>
</evidence>
<reference evidence="3 4" key="1">
    <citation type="submission" date="2018-03" db="EMBL/GenBank/DDBJ databases">
        <title>Whole genome sequencing of Histamine producing bacteria.</title>
        <authorList>
            <person name="Butler K."/>
        </authorList>
    </citation>
    <scope>NUCLEOTIDE SEQUENCE [LARGE SCALE GENOMIC DNA]</scope>
    <source>
        <strain evidence="3 4">JCM 13586</strain>
    </source>
</reference>
<comment type="caution">
    <text evidence="3">The sequence shown here is derived from an EMBL/GenBank/DDBJ whole genome shotgun (WGS) entry which is preliminary data.</text>
</comment>